<dbReference type="Proteomes" id="UP000032067">
    <property type="component" value="Unassembled WGS sequence"/>
</dbReference>
<accession>A0A0D0JSM8</accession>
<evidence type="ECO:0000256" key="2">
    <source>
        <dbReference type="ARBA" id="ARBA00022598"/>
    </source>
</evidence>
<dbReference type="InterPro" id="IPR050237">
    <property type="entry name" value="ATP-dep_AMP-bd_enzyme"/>
</dbReference>
<evidence type="ECO:0000313" key="5">
    <source>
        <dbReference type="EMBL" id="KIQ16737.1"/>
    </source>
</evidence>
<dbReference type="Pfam" id="PF13193">
    <property type="entry name" value="AMP-binding_C"/>
    <property type="match status" value="1"/>
</dbReference>
<dbReference type="InterPro" id="IPR025110">
    <property type="entry name" value="AMP-bd_C"/>
</dbReference>
<dbReference type="InterPro" id="IPR045851">
    <property type="entry name" value="AMP-bd_C_sf"/>
</dbReference>
<evidence type="ECO:0000259" key="3">
    <source>
        <dbReference type="Pfam" id="PF00501"/>
    </source>
</evidence>
<name>A0A0D0JSM8_VARPD</name>
<dbReference type="Pfam" id="PF00501">
    <property type="entry name" value="AMP-binding"/>
    <property type="match status" value="1"/>
</dbReference>
<feature type="domain" description="AMP-dependent synthetase/ligase" evidence="3">
    <location>
        <begin position="8"/>
        <end position="375"/>
    </location>
</feature>
<comment type="caution">
    <text evidence="5">The sequence shown here is derived from an EMBL/GenBank/DDBJ whole genome shotgun (WGS) entry which is preliminary data.</text>
</comment>
<reference evidence="5 6" key="1">
    <citation type="submission" date="2014-12" db="EMBL/GenBank/DDBJ databases">
        <title>16Stimator: statistical estimation of ribosomal gene copy numbers from draft genome assemblies.</title>
        <authorList>
            <person name="Perisin M.A."/>
            <person name="Vetter M."/>
            <person name="Gilbert J.A."/>
            <person name="Bergelson J."/>
        </authorList>
    </citation>
    <scope>NUCLEOTIDE SEQUENCE [LARGE SCALE GENOMIC DNA]</scope>
    <source>
        <strain evidence="5 6">MEDvA23</strain>
    </source>
</reference>
<protein>
    <submittedName>
        <fullName evidence="5">Fatty-acid--CoA ligase</fullName>
    </submittedName>
</protein>
<dbReference type="PANTHER" id="PTHR43767:SF1">
    <property type="entry name" value="NONRIBOSOMAL PEPTIDE SYNTHASE PES1 (EUROFUNG)-RELATED"/>
    <property type="match status" value="1"/>
</dbReference>
<dbReference type="RefSeq" id="WP_042582632.1">
    <property type="nucleotide sequence ID" value="NZ_JXQQ01000132.1"/>
</dbReference>
<proteinExistence type="inferred from homology"/>
<feature type="domain" description="AMP-binding enzyme C-terminal" evidence="4">
    <location>
        <begin position="425"/>
        <end position="500"/>
    </location>
</feature>
<dbReference type="AlphaFoldDB" id="A0A0D0JSM8"/>
<dbReference type="FunFam" id="3.30.300.30:FF:000008">
    <property type="entry name" value="2,3-dihydroxybenzoate-AMP ligase"/>
    <property type="match status" value="1"/>
</dbReference>
<dbReference type="PANTHER" id="PTHR43767">
    <property type="entry name" value="LONG-CHAIN-FATTY-ACID--COA LIGASE"/>
    <property type="match status" value="1"/>
</dbReference>
<dbReference type="SUPFAM" id="SSF56801">
    <property type="entry name" value="Acetyl-CoA synthetase-like"/>
    <property type="match status" value="1"/>
</dbReference>
<dbReference type="Gene3D" id="3.40.50.12780">
    <property type="entry name" value="N-terminal domain of ligase-like"/>
    <property type="match status" value="1"/>
</dbReference>
<dbReference type="GO" id="GO:0016878">
    <property type="term" value="F:acid-thiol ligase activity"/>
    <property type="evidence" value="ECO:0007669"/>
    <property type="project" value="UniProtKB-ARBA"/>
</dbReference>
<evidence type="ECO:0000256" key="1">
    <source>
        <dbReference type="ARBA" id="ARBA00006432"/>
    </source>
</evidence>
<dbReference type="InterPro" id="IPR042099">
    <property type="entry name" value="ANL_N_sf"/>
</dbReference>
<dbReference type="CDD" id="cd17631">
    <property type="entry name" value="FACL_FadD13-like"/>
    <property type="match status" value="1"/>
</dbReference>
<dbReference type="EMBL" id="JXQQ01000132">
    <property type="protein sequence ID" value="KIQ16737.1"/>
    <property type="molecule type" value="Genomic_DNA"/>
</dbReference>
<keyword evidence="2 5" id="KW-0436">Ligase</keyword>
<gene>
    <name evidence="5" type="ORF">RT97_30665</name>
</gene>
<organism evidence="5 6">
    <name type="scientific">Variovorax paradoxus</name>
    <dbReference type="NCBI Taxonomy" id="34073"/>
    <lineage>
        <taxon>Bacteria</taxon>
        <taxon>Pseudomonadati</taxon>
        <taxon>Pseudomonadota</taxon>
        <taxon>Betaproteobacteria</taxon>
        <taxon>Burkholderiales</taxon>
        <taxon>Comamonadaceae</taxon>
        <taxon>Variovorax</taxon>
    </lineage>
</organism>
<dbReference type="InterPro" id="IPR020845">
    <property type="entry name" value="AMP-binding_CS"/>
</dbReference>
<dbReference type="OrthoDB" id="9766486at2"/>
<comment type="similarity">
    <text evidence="1">Belongs to the ATP-dependent AMP-binding enzyme family.</text>
</comment>
<evidence type="ECO:0000259" key="4">
    <source>
        <dbReference type="Pfam" id="PF13193"/>
    </source>
</evidence>
<dbReference type="PROSITE" id="PS00455">
    <property type="entry name" value="AMP_BINDING"/>
    <property type="match status" value="1"/>
</dbReference>
<dbReference type="InterPro" id="IPR000873">
    <property type="entry name" value="AMP-dep_synth/lig_dom"/>
</dbReference>
<dbReference type="NCBIfam" id="NF004837">
    <property type="entry name" value="PRK06187.1"/>
    <property type="match status" value="1"/>
</dbReference>
<dbReference type="Gene3D" id="3.30.300.30">
    <property type="match status" value="1"/>
</dbReference>
<evidence type="ECO:0000313" key="6">
    <source>
        <dbReference type="Proteomes" id="UP000032067"/>
    </source>
</evidence>
<sequence length="519" mass="56088">MYLTQGLHRAVQQRPDAIAVRFAGRTRSFRDFAERIARLAGALQGLGMQAGDRVAMLSLNSDRYLEYQMAVPWGGGVLNPCNIRWSPAEILYSLEDSGSTILLVDETFRGVVEQMRGESRSLREVIYCGDGPLPAGMHSYEGLIDATSPVPDAVRRGEDLAGIFYTGGTTGFPKGVMLSHINICSSALAAQAEGLAPAGGCYLHAAPMFHLADMGLATPHWFAGNTHAILPMFTPEGVLDAIERDRVTSLLLVPTMIQMLVDHPAMRKPRDLSSLKGITYGASPISEAVLNRAMEAFPGVDFVQAYGMTELSPIATLHPAFFHTAEGRKTGKLRSAGRASVCMEVRIVDADGTEVRRGTVGEVAVRGPNVMQGYWNKPEQTAAALRNGWMHTGDGAYMDADGFIFVVDRMKDMVISGGENVYSAEVENAINQHPAVAACAVIGIPSEEWGESVHAVLVLKPGQGIQPEELIAHCKTLIANYKCPRSVAVVEALPLSGAGKVLKTKLREPFWQDRQRSVA</sequence>